<proteinExistence type="inferred from homology"/>
<dbReference type="PRINTS" id="PR00081">
    <property type="entry name" value="GDHRDH"/>
</dbReference>
<protein>
    <submittedName>
        <fullName evidence="2">SDR family NAD(P)-dependent oxidoreductase</fullName>
    </submittedName>
</protein>
<gene>
    <name evidence="2" type="ORF">ACFOHH_23205</name>
</gene>
<evidence type="ECO:0000256" key="1">
    <source>
        <dbReference type="RuleBase" id="RU000363"/>
    </source>
</evidence>
<sequence>MSTVVITGAEQGLGLELARLYGQEGHRVVAGCLDPARPDIVRLAGECPGVTVHRLDVTRDGSVAAFADAVRSGPVDILVNNAGIHLRKWSPPDTVSFDDWEATLRVNTLGPARVSFALQRSLASAGGAKLVTISSDWGSVSNHPGTAYDYCSSKAAVNSVMRGIARNWAASGITVLLIHPGWMRTAMGGADAPNLPADSARRVKAVIDGASAADNGRYMDTEGNDMPW</sequence>
<reference evidence="3" key="1">
    <citation type="journal article" date="2019" name="Int. J. Syst. Evol. Microbiol.">
        <title>The Global Catalogue of Microorganisms (GCM) 10K type strain sequencing project: providing services to taxonomists for standard genome sequencing and annotation.</title>
        <authorList>
            <consortium name="The Broad Institute Genomics Platform"/>
            <consortium name="The Broad Institute Genome Sequencing Center for Infectious Disease"/>
            <person name="Wu L."/>
            <person name="Ma J."/>
        </authorList>
    </citation>
    <scope>NUCLEOTIDE SEQUENCE [LARGE SCALE GENOMIC DNA]</scope>
    <source>
        <strain evidence="3">KCTC 52677</strain>
    </source>
</reference>
<dbReference type="Proteomes" id="UP001595377">
    <property type="component" value="Unassembled WGS sequence"/>
</dbReference>
<evidence type="ECO:0000313" key="2">
    <source>
        <dbReference type="EMBL" id="MFC3076040.1"/>
    </source>
</evidence>
<comment type="caution">
    <text evidence="2">The sequence shown here is derived from an EMBL/GenBank/DDBJ whole genome shotgun (WGS) entry which is preliminary data.</text>
</comment>
<accession>A0ABV7DNR3</accession>
<comment type="similarity">
    <text evidence="1">Belongs to the short-chain dehydrogenases/reductases (SDR) family.</text>
</comment>
<dbReference type="RefSeq" id="WP_257318275.1">
    <property type="nucleotide sequence ID" value="NZ_JANFDG010000046.1"/>
</dbReference>
<dbReference type="PANTHER" id="PTHR45458">
    <property type="entry name" value="SHORT-CHAIN DEHYDROGENASE/REDUCTASE SDR"/>
    <property type="match status" value="1"/>
</dbReference>
<dbReference type="EMBL" id="JBHRSP010000045">
    <property type="protein sequence ID" value="MFC3076040.1"/>
    <property type="molecule type" value="Genomic_DNA"/>
</dbReference>
<dbReference type="PRINTS" id="PR00080">
    <property type="entry name" value="SDRFAMILY"/>
</dbReference>
<keyword evidence="3" id="KW-1185">Reference proteome</keyword>
<dbReference type="InterPro" id="IPR002347">
    <property type="entry name" value="SDR_fam"/>
</dbReference>
<evidence type="ECO:0000313" key="3">
    <source>
        <dbReference type="Proteomes" id="UP001595377"/>
    </source>
</evidence>
<dbReference type="InterPro" id="IPR036291">
    <property type="entry name" value="NAD(P)-bd_dom_sf"/>
</dbReference>
<dbReference type="SUPFAM" id="SSF51735">
    <property type="entry name" value="NAD(P)-binding Rossmann-fold domains"/>
    <property type="match status" value="1"/>
</dbReference>
<dbReference type="PANTHER" id="PTHR45458:SF1">
    <property type="entry name" value="SHORT CHAIN DEHYDROGENASE"/>
    <property type="match status" value="1"/>
</dbReference>
<dbReference type="Gene3D" id="3.40.50.720">
    <property type="entry name" value="NAD(P)-binding Rossmann-like Domain"/>
    <property type="match status" value="1"/>
</dbReference>
<dbReference type="Pfam" id="PF00106">
    <property type="entry name" value="adh_short"/>
    <property type="match status" value="1"/>
</dbReference>
<dbReference type="InterPro" id="IPR052184">
    <property type="entry name" value="SDR_enzymes"/>
</dbReference>
<organism evidence="2 3">
    <name type="scientific">Shinella pollutisoli</name>
    <dbReference type="NCBI Taxonomy" id="2250594"/>
    <lineage>
        <taxon>Bacteria</taxon>
        <taxon>Pseudomonadati</taxon>
        <taxon>Pseudomonadota</taxon>
        <taxon>Alphaproteobacteria</taxon>
        <taxon>Hyphomicrobiales</taxon>
        <taxon>Rhizobiaceae</taxon>
        <taxon>Shinella</taxon>
    </lineage>
</organism>
<name>A0ABV7DNR3_9HYPH</name>